<dbReference type="SUPFAM" id="SSF49772">
    <property type="entry name" value="Ecotin, trypsin inhibitor"/>
    <property type="match status" value="1"/>
</dbReference>
<evidence type="ECO:0000313" key="3">
    <source>
        <dbReference type="Proteomes" id="UP000283634"/>
    </source>
</evidence>
<dbReference type="Gene3D" id="2.60.40.550">
    <property type="entry name" value="Ecotin"/>
    <property type="match status" value="1"/>
</dbReference>
<dbReference type="VEuPathDB" id="TriTrypDB:TRSC58_05159"/>
<evidence type="ECO:0000313" key="2">
    <source>
        <dbReference type="EMBL" id="RNF06366.1"/>
    </source>
</evidence>
<dbReference type="OrthoDB" id="16445at2759"/>
<dbReference type="InterPro" id="IPR036198">
    <property type="entry name" value="Ecotin_sf"/>
</dbReference>
<dbReference type="Pfam" id="PF03974">
    <property type="entry name" value="Ecotin"/>
    <property type="match status" value="1"/>
</dbReference>
<dbReference type="GO" id="GO:0004867">
    <property type="term" value="F:serine-type endopeptidase inhibitor activity"/>
    <property type="evidence" value="ECO:0007669"/>
    <property type="project" value="InterPro"/>
</dbReference>
<dbReference type="RefSeq" id="XP_029239215.1">
    <property type="nucleotide sequence ID" value="XM_029380889.1"/>
</dbReference>
<dbReference type="EMBL" id="MKGL01000110">
    <property type="protein sequence ID" value="RNF06366.1"/>
    <property type="molecule type" value="Genomic_DNA"/>
</dbReference>
<dbReference type="InterPro" id="IPR005658">
    <property type="entry name" value="Prot_inh_ecotin"/>
</dbReference>
<dbReference type="AlphaFoldDB" id="A0A3R7KH31"/>
<comment type="caution">
    <text evidence="2">The sequence shown here is derived from an EMBL/GenBank/DDBJ whole genome shotgun (WGS) entry which is preliminary data.</text>
</comment>
<dbReference type="GeneID" id="40327872"/>
<accession>A0A3R7KH31</accession>
<protein>
    <submittedName>
        <fullName evidence="2">Ecotin</fullName>
    </submittedName>
</protein>
<name>A0A3R7KH31_TRYRA</name>
<reference evidence="2 3" key="1">
    <citation type="journal article" date="2018" name="BMC Genomics">
        <title>Genomic comparison of Trypanosoma conorhini and Trypanosoma rangeli to Trypanosoma cruzi strains of high and low virulence.</title>
        <authorList>
            <person name="Bradwell K.R."/>
            <person name="Koparde V.N."/>
            <person name="Matveyev A.V."/>
            <person name="Serrano M.G."/>
            <person name="Alves J.M."/>
            <person name="Parikh H."/>
            <person name="Huang B."/>
            <person name="Lee V."/>
            <person name="Espinosa-Alvarez O."/>
            <person name="Ortiz P.A."/>
            <person name="Costa-Martins A.G."/>
            <person name="Teixeira M.M."/>
            <person name="Buck G.A."/>
        </authorList>
    </citation>
    <scope>NUCLEOTIDE SEQUENCE [LARGE SCALE GENOMIC DNA]</scope>
    <source>
        <strain evidence="2 3">AM80</strain>
    </source>
</reference>
<comment type="similarity">
    <text evidence="1">Belongs to the protease inhibitor I11 (ecotin) family.</text>
</comment>
<evidence type="ECO:0000256" key="1">
    <source>
        <dbReference type="ARBA" id="ARBA00010558"/>
    </source>
</evidence>
<dbReference type="PANTHER" id="PTHR35890">
    <property type="match status" value="1"/>
</dbReference>
<keyword evidence="3" id="KW-1185">Reference proteome</keyword>
<sequence length="147" mass="16712">MSTTSNSLTDYGVPYPEPTPEQRRYVIFLDEKGEQKELDDYKVQLIPGRVMDTDPVNVYSIEGNVQEMRISGWGYPYYVVNAGSTTSTEVGVLPGTPSVQQFVTLTARPFIRYNSRLPVVVYVPKQLELHYRVWAPVAPTKEHAVER</sequence>
<gene>
    <name evidence="2" type="ORF">TraAM80_03939</name>
</gene>
<dbReference type="OMA" id="PKAEKGM"/>
<dbReference type="PANTHER" id="PTHR35890:SF3">
    <property type="entry name" value="ECOTIN"/>
    <property type="match status" value="1"/>
</dbReference>
<organism evidence="2 3">
    <name type="scientific">Trypanosoma rangeli</name>
    <dbReference type="NCBI Taxonomy" id="5698"/>
    <lineage>
        <taxon>Eukaryota</taxon>
        <taxon>Discoba</taxon>
        <taxon>Euglenozoa</taxon>
        <taxon>Kinetoplastea</taxon>
        <taxon>Metakinetoplastina</taxon>
        <taxon>Trypanosomatida</taxon>
        <taxon>Trypanosomatidae</taxon>
        <taxon>Trypanosoma</taxon>
        <taxon>Herpetosoma</taxon>
    </lineage>
</organism>
<dbReference type="Proteomes" id="UP000283634">
    <property type="component" value="Unassembled WGS sequence"/>
</dbReference>
<proteinExistence type="inferred from homology"/>